<reference evidence="1 2" key="1">
    <citation type="submission" date="2023-08" db="EMBL/GenBank/DDBJ databases">
        <title>A Necator americanus chromosomal reference genome.</title>
        <authorList>
            <person name="Ilik V."/>
            <person name="Petrzelkova K.J."/>
            <person name="Pardy F."/>
            <person name="Fuh T."/>
            <person name="Niatou-Singa F.S."/>
            <person name="Gouil Q."/>
            <person name="Baker L."/>
            <person name="Ritchie M.E."/>
            <person name="Jex A.R."/>
            <person name="Gazzola D."/>
            <person name="Li H."/>
            <person name="Toshio Fujiwara R."/>
            <person name="Zhan B."/>
            <person name="Aroian R.V."/>
            <person name="Pafco B."/>
            <person name="Schwarz E.M."/>
        </authorList>
    </citation>
    <scope>NUCLEOTIDE SEQUENCE [LARGE SCALE GENOMIC DNA]</scope>
    <source>
        <strain evidence="1 2">Aroian</strain>
        <tissue evidence="1">Whole animal</tissue>
    </source>
</reference>
<protein>
    <submittedName>
        <fullName evidence="1">Uncharacterized protein</fullName>
    </submittedName>
</protein>
<comment type="caution">
    <text evidence="1">The sequence shown here is derived from an EMBL/GenBank/DDBJ whole genome shotgun (WGS) entry which is preliminary data.</text>
</comment>
<gene>
    <name evidence="1" type="primary">Necator_chrV.g18863</name>
    <name evidence="1" type="ORF">RB195_014072</name>
</gene>
<dbReference type="EMBL" id="JAVFWL010000005">
    <property type="protein sequence ID" value="KAK6755479.1"/>
    <property type="molecule type" value="Genomic_DNA"/>
</dbReference>
<evidence type="ECO:0000313" key="1">
    <source>
        <dbReference type="EMBL" id="KAK6755479.1"/>
    </source>
</evidence>
<dbReference type="Proteomes" id="UP001303046">
    <property type="component" value="Unassembled WGS sequence"/>
</dbReference>
<sequence>MDQGATLRHFAMTVVNLSSAQFSFIILTAAAHQNRREISAALGKTFLNEERKKRPQSTKLSNEDQTFSAAKCGFRRTHLSNNF</sequence>
<proteinExistence type="predicted"/>
<accession>A0ABR1DYH4</accession>
<organism evidence="1 2">
    <name type="scientific">Necator americanus</name>
    <name type="common">Human hookworm</name>
    <dbReference type="NCBI Taxonomy" id="51031"/>
    <lineage>
        <taxon>Eukaryota</taxon>
        <taxon>Metazoa</taxon>
        <taxon>Ecdysozoa</taxon>
        <taxon>Nematoda</taxon>
        <taxon>Chromadorea</taxon>
        <taxon>Rhabditida</taxon>
        <taxon>Rhabditina</taxon>
        <taxon>Rhabditomorpha</taxon>
        <taxon>Strongyloidea</taxon>
        <taxon>Ancylostomatidae</taxon>
        <taxon>Bunostominae</taxon>
        <taxon>Necator</taxon>
    </lineage>
</organism>
<keyword evidence="2" id="KW-1185">Reference proteome</keyword>
<name>A0ABR1DYH4_NECAM</name>
<evidence type="ECO:0000313" key="2">
    <source>
        <dbReference type="Proteomes" id="UP001303046"/>
    </source>
</evidence>